<organism evidence="3">
    <name type="scientific">uncultured marine microorganism HF4000_007I05</name>
    <dbReference type="NCBI Taxonomy" id="455511"/>
    <lineage>
        <taxon>unclassified sequences</taxon>
        <taxon>environmental samples</taxon>
    </lineage>
</organism>
<reference evidence="3" key="1">
    <citation type="journal article" date="2008" name="ISME J.">
        <title>Genomic patterns of recombination, clonal divergence and environment in marine microbial populations.</title>
        <authorList>
            <person name="Konstantinidis K.T."/>
            <person name="Delong E.F."/>
        </authorList>
    </citation>
    <scope>NUCLEOTIDE SEQUENCE</scope>
</reference>
<dbReference type="EMBL" id="EU016570">
    <property type="protein sequence ID" value="ABZ06235.1"/>
    <property type="molecule type" value="Genomic_DNA"/>
</dbReference>
<dbReference type="InterPro" id="IPR002818">
    <property type="entry name" value="DJ-1/PfpI"/>
</dbReference>
<evidence type="ECO:0000256" key="1">
    <source>
        <dbReference type="ARBA" id="ARBA00008542"/>
    </source>
</evidence>
<dbReference type="Pfam" id="PF01965">
    <property type="entry name" value="DJ-1_PfpI"/>
    <property type="match status" value="1"/>
</dbReference>
<dbReference type="InterPro" id="IPR006286">
    <property type="entry name" value="C56_PfpI-like"/>
</dbReference>
<dbReference type="PANTHER" id="PTHR42733">
    <property type="entry name" value="DJ-1 PROTEIN"/>
    <property type="match status" value="1"/>
</dbReference>
<evidence type="ECO:0000313" key="3">
    <source>
        <dbReference type="EMBL" id="ABZ06235.1"/>
    </source>
</evidence>
<protein>
    <submittedName>
        <fullName evidence="3">Putative DJ-1/PfpI family protein</fullName>
    </submittedName>
</protein>
<evidence type="ECO:0000259" key="2">
    <source>
        <dbReference type="Pfam" id="PF01965"/>
    </source>
</evidence>
<dbReference type="InterPro" id="IPR029062">
    <property type="entry name" value="Class_I_gatase-like"/>
</dbReference>
<proteinExistence type="inferred from homology"/>
<accession>B3T0X6</accession>
<gene>
    <name evidence="3" type="ORF">ALOHA_HF4000007I05ctg1g8</name>
</gene>
<dbReference type="SUPFAM" id="SSF52317">
    <property type="entry name" value="Class I glutamine amidotransferase-like"/>
    <property type="match status" value="1"/>
</dbReference>
<sequence>MFSSIIISGALAQDHEFIYPFYRLLEAESKLDVCLIGGKSVQGILGTNLPPTKDYPVKDINQVKVNDYDLLVLPGGVKALEKTRQDKRFIKFIADFHKADKVIACICSGVQLLISAKIIKGKKIAGYYSLEDDIVNAGGIYTDQPAVVDSKIVTTAHYKHMGPWMRAALNFFNEK</sequence>
<dbReference type="Gene3D" id="3.40.50.880">
    <property type="match status" value="1"/>
</dbReference>
<feature type="domain" description="DJ-1/PfpI" evidence="2">
    <location>
        <begin position="6"/>
        <end position="168"/>
    </location>
</feature>
<name>B3T0X6_9ZZZZ</name>
<comment type="similarity">
    <text evidence="1">Belongs to the peptidase C56 family.</text>
</comment>
<dbReference type="AlphaFoldDB" id="B3T0X6"/>